<evidence type="ECO:0000313" key="1">
    <source>
        <dbReference type="EMBL" id="GAA4974569.1"/>
    </source>
</evidence>
<keyword evidence="2" id="KW-1185">Reference proteome</keyword>
<name>A0ABP9HMT3_9ACTN</name>
<dbReference type="Proteomes" id="UP001500466">
    <property type="component" value="Unassembled WGS sequence"/>
</dbReference>
<gene>
    <name evidence="1" type="ORF">GCM10023205_46560</name>
</gene>
<accession>A0ABP9HMT3</accession>
<dbReference type="EMBL" id="BAABHS010000016">
    <property type="protein sequence ID" value="GAA4974569.1"/>
    <property type="molecule type" value="Genomic_DNA"/>
</dbReference>
<comment type="caution">
    <text evidence="1">The sequence shown here is derived from an EMBL/GenBank/DDBJ whole genome shotgun (WGS) entry which is preliminary data.</text>
</comment>
<proteinExistence type="predicted"/>
<organism evidence="1 2">
    <name type="scientific">Yinghuangia aomiensis</name>
    <dbReference type="NCBI Taxonomy" id="676205"/>
    <lineage>
        <taxon>Bacteria</taxon>
        <taxon>Bacillati</taxon>
        <taxon>Actinomycetota</taxon>
        <taxon>Actinomycetes</taxon>
        <taxon>Kitasatosporales</taxon>
        <taxon>Streptomycetaceae</taxon>
        <taxon>Yinghuangia</taxon>
    </lineage>
</organism>
<reference evidence="2" key="1">
    <citation type="journal article" date="2019" name="Int. J. Syst. Evol. Microbiol.">
        <title>The Global Catalogue of Microorganisms (GCM) 10K type strain sequencing project: providing services to taxonomists for standard genome sequencing and annotation.</title>
        <authorList>
            <consortium name="The Broad Institute Genomics Platform"/>
            <consortium name="The Broad Institute Genome Sequencing Center for Infectious Disease"/>
            <person name="Wu L."/>
            <person name="Ma J."/>
        </authorList>
    </citation>
    <scope>NUCLEOTIDE SEQUENCE [LARGE SCALE GENOMIC DNA]</scope>
    <source>
        <strain evidence="2">JCM 17986</strain>
    </source>
</reference>
<protein>
    <submittedName>
        <fullName evidence="1">Uncharacterized protein</fullName>
    </submittedName>
</protein>
<sequence length="76" mass="8112">MDVADLCRQVDGRLPLLAGHLRAGIPDRLPLRGGDVVGEEAGGSAQQCECVIHAGIVARSGTCRRRPAVQRPPRIF</sequence>
<evidence type="ECO:0000313" key="2">
    <source>
        <dbReference type="Proteomes" id="UP001500466"/>
    </source>
</evidence>